<keyword evidence="5" id="KW-0812">Transmembrane</keyword>
<comment type="caution">
    <text evidence="7">The sequence shown here is derived from an EMBL/GenBank/DDBJ whole genome shotgun (WGS) entry which is preliminary data.</text>
</comment>
<dbReference type="Pfam" id="PF00413">
    <property type="entry name" value="Peptidase_M10"/>
    <property type="match status" value="1"/>
</dbReference>
<evidence type="ECO:0000256" key="4">
    <source>
        <dbReference type="ARBA" id="ARBA00022833"/>
    </source>
</evidence>
<protein>
    <recommendedName>
        <fullName evidence="6">Peptidase M10 metallopeptidase domain-containing protein</fullName>
    </recommendedName>
</protein>
<accession>A0ABU0EHV8</accession>
<evidence type="ECO:0000313" key="7">
    <source>
        <dbReference type="EMBL" id="MDQ0374864.1"/>
    </source>
</evidence>
<evidence type="ECO:0000256" key="2">
    <source>
        <dbReference type="ARBA" id="ARBA00022723"/>
    </source>
</evidence>
<dbReference type="SUPFAM" id="SSF55486">
    <property type="entry name" value="Metalloproteases ('zincins'), catalytic domain"/>
    <property type="match status" value="1"/>
</dbReference>
<dbReference type="RefSeq" id="WP_307493679.1">
    <property type="nucleotide sequence ID" value="NZ_JAUSVB010000004.1"/>
</dbReference>
<evidence type="ECO:0000256" key="3">
    <source>
        <dbReference type="ARBA" id="ARBA00022801"/>
    </source>
</evidence>
<feature type="transmembrane region" description="Helical" evidence="5">
    <location>
        <begin position="54"/>
        <end position="73"/>
    </location>
</feature>
<dbReference type="InterPro" id="IPR001818">
    <property type="entry name" value="Pept_M10_metallopeptidase"/>
</dbReference>
<reference evidence="7 8" key="1">
    <citation type="submission" date="2023-07" db="EMBL/GenBank/DDBJ databases">
        <title>Sorghum-associated microbial communities from plants grown in Nebraska, USA.</title>
        <authorList>
            <person name="Schachtman D."/>
        </authorList>
    </citation>
    <scope>NUCLEOTIDE SEQUENCE [LARGE SCALE GENOMIC DNA]</scope>
    <source>
        <strain evidence="7 8">BE332</strain>
    </source>
</reference>
<keyword evidence="3" id="KW-0378">Hydrolase</keyword>
<proteinExistence type="predicted"/>
<sequence length="301" mass="30788">MHAGDPQGLNPWVDARGHHPHPLLLPHPRATPVEEDVVYFHGPPVRVRRGPRPAVLLVAALLVGLVAVGARWWTSSGVFGPPAGLEEAAFPLGAPPMSSGLTGGFAFSALQPDGDGPVAYSPCRPIHYVVRPDGAPPGGPALIQAAVTRVSVATGLQFVDDGATREVPSADRKAYQPDVYGSRWAPVLIAWSTAAESPELAGEVAGIAGSASVTRSGRSVYVTGSVTLDSDDIAVLDALPGTRATALGVVTHELAHLVGLDHVDDPTQLMYPSTSATRSGLGAGDLAGLAALGSGDCAPDV</sequence>
<dbReference type="InterPro" id="IPR024079">
    <property type="entry name" value="MetalloPept_cat_dom_sf"/>
</dbReference>
<keyword evidence="1" id="KW-0645">Protease</keyword>
<evidence type="ECO:0000256" key="5">
    <source>
        <dbReference type="SAM" id="Phobius"/>
    </source>
</evidence>
<keyword evidence="2" id="KW-0479">Metal-binding</keyword>
<keyword evidence="8" id="KW-1185">Reference proteome</keyword>
<feature type="domain" description="Peptidase M10 metallopeptidase" evidence="6">
    <location>
        <begin position="222"/>
        <end position="288"/>
    </location>
</feature>
<dbReference type="Proteomes" id="UP001239626">
    <property type="component" value="Unassembled WGS sequence"/>
</dbReference>
<organism evidence="7 8">
    <name type="scientific">Cellulomonas humilata</name>
    <dbReference type="NCBI Taxonomy" id="144055"/>
    <lineage>
        <taxon>Bacteria</taxon>
        <taxon>Bacillati</taxon>
        <taxon>Actinomycetota</taxon>
        <taxon>Actinomycetes</taxon>
        <taxon>Micrococcales</taxon>
        <taxon>Cellulomonadaceae</taxon>
        <taxon>Cellulomonas</taxon>
    </lineage>
</organism>
<gene>
    <name evidence="7" type="ORF">J2X26_003191</name>
</gene>
<dbReference type="EMBL" id="JAUSVB010000004">
    <property type="protein sequence ID" value="MDQ0374864.1"/>
    <property type="molecule type" value="Genomic_DNA"/>
</dbReference>
<name>A0ABU0EHV8_9CELL</name>
<evidence type="ECO:0000259" key="6">
    <source>
        <dbReference type="Pfam" id="PF00413"/>
    </source>
</evidence>
<keyword evidence="5" id="KW-0472">Membrane</keyword>
<evidence type="ECO:0000256" key="1">
    <source>
        <dbReference type="ARBA" id="ARBA00022670"/>
    </source>
</evidence>
<keyword evidence="5" id="KW-1133">Transmembrane helix</keyword>
<dbReference type="Gene3D" id="3.40.390.10">
    <property type="entry name" value="Collagenase (Catalytic Domain)"/>
    <property type="match status" value="1"/>
</dbReference>
<keyword evidence="4" id="KW-0862">Zinc</keyword>
<evidence type="ECO:0000313" key="8">
    <source>
        <dbReference type="Proteomes" id="UP001239626"/>
    </source>
</evidence>